<dbReference type="Gene3D" id="3.60.15.10">
    <property type="entry name" value="Ribonuclease Z/Hydroxyacylglutathione hydrolase-like"/>
    <property type="match status" value="1"/>
</dbReference>
<proteinExistence type="inferred from homology"/>
<dbReference type="PANTHER" id="PTHR42978">
    <property type="entry name" value="QUORUM-QUENCHING LACTONASE YTNP-RELATED-RELATED"/>
    <property type="match status" value="1"/>
</dbReference>
<organism evidence="6 7">
    <name type="scientific">Paecilomyces lecythidis</name>
    <dbReference type="NCBI Taxonomy" id="3004212"/>
    <lineage>
        <taxon>Eukaryota</taxon>
        <taxon>Fungi</taxon>
        <taxon>Dikarya</taxon>
        <taxon>Ascomycota</taxon>
        <taxon>Pezizomycotina</taxon>
        <taxon>Eurotiomycetes</taxon>
        <taxon>Eurotiomycetidae</taxon>
        <taxon>Eurotiales</taxon>
        <taxon>Thermoascaceae</taxon>
        <taxon>Paecilomyces</taxon>
    </lineage>
</organism>
<evidence type="ECO:0000256" key="2">
    <source>
        <dbReference type="ARBA" id="ARBA00022723"/>
    </source>
</evidence>
<evidence type="ECO:0000313" key="7">
    <source>
        <dbReference type="Proteomes" id="UP001583193"/>
    </source>
</evidence>
<comment type="caution">
    <text evidence="6">The sequence shown here is derived from an EMBL/GenBank/DDBJ whole genome shotgun (WGS) entry which is preliminary data.</text>
</comment>
<gene>
    <name evidence="6" type="ORF">Plec18167_006050</name>
</gene>
<evidence type="ECO:0000256" key="1">
    <source>
        <dbReference type="ARBA" id="ARBA00007749"/>
    </source>
</evidence>
<dbReference type="SMART" id="SM00849">
    <property type="entry name" value="Lactamase_B"/>
    <property type="match status" value="1"/>
</dbReference>
<evidence type="ECO:0000313" key="6">
    <source>
        <dbReference type="EMBL" id="KAL1874116.1"/>
    </source>
</evidence>
<dbReference type="InterPro" id="IPR036866">
    <property type="entry name" value="RibonucZ/Hydroxyglut_hydro"/>
</dbReference>
<evidence type="ECO:0000256" key="3">
    <source>
        <dbReference type="ARBA" id="ARBA00022801"/>
    </source>
</evidence>
<dbReference type="CDD" id="cd07730">
    <property type="entry name" value="metallo-hydrolase-like_MBL-fold"/>
    <property type="match status" value="1"/>
</dbReference>
<dbReference type="Proteomes" id="UP001583193">
    <property type="component" value="Unassembled WGS sequence"/>
</dbReference>
<keyword evidence="7" id="KW-1185">Reference proteome</keyword>
<dbReference type="InterPro" id="IPR001279">
    <property type="entry name" value="Metallo-B-lactamas"/>
</dbReference>
<dbReference type="Pfam" id="PF00753">
    <property type="entry name" value="Lactamase_B"/>
    <property type="match status" value="1"/>
</dbReference>
<keyword evidence="2" id="KW-0479">Metal-binding</keyword>
<evidence type="ECO:0000259" key="5">
    <source>
        <dbReference type="SMART" id="SM00849"/>
    </source>
</evidence>
<evidence type="ECO:0000256" key="4">
    <source>
        <dbReference type="ARBA" id="ARBA00022833"/>
    </source>
</evidence>
<feature type="domain" description="Metallo-beta-lactamase" evidence="5">
    <location>
        <begin position="57"/>
        <end position="279"/>
    </location>
</feature>
<accession>A0ABR3XDS2</accession>
<sequence>MPSTGDTLHPAKAAPPLNIPAGNAVRVKVIDSTSRIKAPVAFFMGPTIAGHPHLNVPAFSFLIEQKSSSRKILFDLGLRKDWQSHPPAVQAIISEPGWEMSIEKNVAEILQENGVDVAGGAIEAVIWSHWHFDHTGDVTTFPHGTKLITGHGVRDAFLPGYPQNPSSPLFEADFAGREHVEIDFDSADTVQVGSFRAVDFFNDGSFYILDAPGHALGHVCGLARVTSTKEGDVEDTFIFMGADTCHHGGEFRPSEYMPLPAEIRPSPFVKKYPSSCPGHIFEAIHPIKKGTEPYYHIHDGLPHSKELADISCERMQQFDIAENVFVIIAHDDSILDPSVGITTFPRGDLKNWKAENHANKVRWTFLKDFTQAVEEVGY</sequence>
<keyword evidence="4" id="KW-0862">Zinc</keyword>
<protein>
    <recommendedName>
        <fullName evidence="5">Metallo-beta-lactamase domain-containing protein</fullName>
    </recommendedName>
</protein>
<keyword evidence="3" id="KW-0378">Hydrolase</keyword>
<dbReference type="SUPFAM" id="SSF56281">
    <property type="entry name" value="Metallo-hydrolase/oxidoreductase"/>
    <property type="match status" value="1"/>
</dbReference>
<name>A0ABR3XDS2_9EURO</name>
<dbReference type="PANTHER" id="PTHR42978:SF5">
    <property type="entry name" value="METALLO-BETA-LACTAMASE DOMAIN-CONTAINING PROTEIN"/>
    <property type="match status" value="1"/>
</dbReference>
<reference evidence="6 7" key="1">
    <citation type="journal article" date="2024" name="IMA Fungus">
        <title>IMA Genome - F19 : A genome assembly and annotation guide to empower mycologists, including annotated draft genome sequences of Ceratocystis pirilliformis, Diaporthe australafricana, Fusarium ophioides, Paecilomyces lecythidis, and Sporothrix stenoceras.</title>
        <authorList>
            <person name="Aylward J."/>
            <person name="Wilson A.M."/>
            <person name="Visagie C.M."/>
            <person name="Spraker J."/>
            <person name="Barnes I."/>
            <person name="Buitendag C."/>
            <person name="Ceriani C."/>
            <person name="Del Mar Angel L."/>
            <person name="du Plessis D."/>
            <person name="Fuchs T."/>
            <person name="Gasser K."/>
            <person name="Kramer D."/>
            <person name="Li W."/>
            <person name="Munsamy K."/>
            <person name="Piso A."/>
            <person name="Price J.L."/>
            <person name="Sonnekus B."/>
            <person name="Thomas C."/>
            <person name="van der Nest A."/>
            <person name="van Dijk A."/>
            <person name="van Heerden A."/>
            <person name="van Vuuren N."/>
            <person name="Yilmaz N."/>
            <person name="Duong T.A."/>
            <person name="van der Merwe N.A."/>
            <person name="Wingfield M.J."/>
            <person name="Wingfield B.D."/>
        </authorList>
    </citation>
    <scope>NUCLEOTIDE SEQUENCE [LARGE SCALE GENOMIC DNA]</scope>
    <source>
        <strain evidence="6 7">CMW 18167</strain>
    </source>
</reference>
<dbReference type="EMBL" id="JAVDPF010000020">
    <property type="protein sequence ID" value="KAL1874116.1"/>
    <property type="molecule type" value="Genomic_DNA"/>
</dbReference>
<dbReference type="InterPro" id="IPR051013">
    <property type="entry name" value="MBL_superfamily_lactonases"/>
</dbReference>
<comment type="similarity">
    <text evidence="1">Belongs to the metallo-beta-lactamase superfamily.</text>
</comment>